<accession>A0ABR2AWS8</accession>
<organism evidence="1 2">
    <name type="scientific">Hibiscus sabdariffa</name>
    <name type="common">roselle</name>
    <dbReference type="NCBI Taxonomy" id="183260"/>
    <lineage>
        <taxon>Eukaryota</taxon>
        <taxon>Viridiplantae</taxon>
        <taxon>Streptophyta</taxon>
        <taxon>Embryophyta</taxon>
        <taxon>Tracheophyta</taxon>
        <taxon>Spermatophyta</taxon>
        <taxon>Magnoliopsida</taxon>
        <taxon>eudicotyledons</taxon>
        <taxon>Gunneridae</taxon>
        <taxon>Pentapetalae</taxon>
        <taxon>rosids</taxon>
        <taxon>malvids</taxon>
        <taxon>Malvales</taxon>
        <taxon>Malvaceae</taxon>
        <taxon>Malvoideae</taxon>
        <taxon>Hibiscus</taxon>
    </lineage>
</organism>
<proteinExistence type="predicted"/>
<sequence>MPVVVVVREKRKRLRLNQQAFLPPQVDHKKGFELITPKLDTLLNSEMIPLGGYLVPPSTIVTGNSSTTSPTLILPGNPSGSSLDSVAEFKHATGLATEWSADEQRILEDGLEKYKEEPNFLKYVKIAAILPDKAVRDVALRCRWMQRKRRRAEEPNAGKKVNNRKDKQVELSLQVNMPTTLPLNMAAFPFMMHHPDQMERVPSEGISGTIIHLLKQNAQVFSQITSNLSSYKLQDNIDLFCHARKNITTILNDMRAMPGLMSQMLPLPISVNEDLVNSILPDATQSMIFGTASGSIPSRSQGVDREFHNCRD</sequence>
<dbReference type="InterPro" id="IPR001005">
    <property type="entry name" value="SANT/Myb"/>
</dbReference>
<dbReference type="PANTHER" id="PTHR14000">
    <property type="entry name" value="FINGER CCCH DOMAIN PROTEIN, PUTATIVE (DUF3755)-RELATED"/>
    <property type="match status" value="1"/>
</dbReference>
<dbReference type="PANTHER" id="PTHR14000:SF6">
    <property type="entry name" value="OS02G0631200 PROTEIN"/>
    <property type="match status" value="1"/>
</dbReference>
<evidence type="ECO:0008006" key="3">
    <source>
        <dbReference type="Google" id="ProtNLM"/>
    </source>
</evidence>
<dbReference type="EMBL" id="JBBPBM010000253">
    <property type="protein sequence ID" value="KAK8498662.1"/>
    <property type="molecule type" value="Genomic_DNA"/>
</dbReference>
<dbReference type="InterPro" id="IPR022228">
    <property type="entry name" value="DUF3755"/>
</dbReference>
<keyword evidence="2" id="KW-1185">Reference proteome</keyword>
<dbReference type="Proteomes" id="UP001472677">
    <property type="component" value="Unassembled WGS sequence"/>
</dbReference>
<gene>
    <name evidence="1" type="ORF">V6N12_000966</name>
</gene>
<dbReference type="Pfam" id="PF12579">
    <property type="entry name" value="DUF3755"/>
    <property type="match status" value="1"/>
</dbReference>
<reference evidence="1 2" key="1">
    <citation type="journal article" date="2024" name="G3 (Bethesda)">
        <title>Genome assembly of Hibiscus sabdariffa L. provides insights into metabolisms of medicinal natural products.</title>
        <authorList>
            <person name="Kim T."/>
        </authorList>
    </citation>
    <scope>NUCLEOTIDE SEQUENCE [LARGE SCALE GENOMIC DNA]</scope>
    <source>
        <strain evidence="1">TK-2024</strain>
        <tissue evidence="1">Old leaves</tissue>
    </source>
</reference>
<evidence type="ECO:0000313" key="1">
    <source>
        <dbReference type="EMBL" id="KAK8498662.1"/>
    </source>
</evidence>
<protein>
    <recommendedName>
        <fullName evidence="3">ZZ-type zinc finger-containing protein 3</fullName>
    </recommendedName>
</protein>
<dbReference type="CDD" id="cd00167">
    <property type="entry name" value="SANT"/>
    <property type="match status" value="1"/>
</dbReference>
<name>A0ABR2AWS8_9ROSI</name>
<comment type="caution">
    <text evidence="1">The sequence shown here is derived from an EMBL/GenBank/DDBJ whole genome shotgun (WGS) entry which is preliminary data.</text>
</comment>
<evidence type="ECO:0000313" key="2">
    <source>
        <dbReference type="Proteomes" id="UP001472677"/>
    </source>
</evidence>